<proteinExistence type="predicted"/>
<dbReference type="AlphaFoldDB" id="A0A0B0IK43"/>
<name>A0A0B0IK43_9BACI</name>
<gene>
    <name evidence="6" type="ORF">LQ50_03035</name>
</gene>
<reference evidence="6 7" key="1">
    <citation type="submission" date="2014-09" db="EMBL/GenBank/DDBJ databases">
        <title>Genome sequencing and annotation of Bacillus Okhensis strain Kh10-101T.</title>
        <authorList>
            <person name="Prakash J.S."/>
        </authorList>
    </citation>
    <scope>NUCLEOTIDE SEQUENCE [LARGE SCALE GENOMIC DNA]</scope>
    <source>
        <strain evidence="7">Kh10-101T</strain>
    </source>
</reference>
<dbReference type="GO" id="GO:0003677">
    <property type="term" value="F:DNA binding"/>
    <property type="evidence" value="ECO:0007669"/>
    <property type="project" value="UniProtKB-KW"/>
</dbReference>
<evidence type="ECO:0000256" key="3">
    <source>
        <dbReference type="ARBA" id="ARBA00023125"/>
    </source>
</evidence>
<dbReference type="eggNOG" id="COG3279">
    <property type="taxonomic scope" value="Bacteria"/>
</dbReference>
<evidence type="ECO:0000256" key="1">
    <source>
        <dbReference type="ARBA" id="ARBA00022490"/>
    </source>
</evidence>
<dbReference type="GO" id="GO:0000156">
    <property type="term" value="F:phosphorelay response regulator activity"/>
    <property type="evidence" value="ECO:0007669"/>
    <property type="project" value="InterPro"/>
</dbReference>
<dbReference type="Pfam" id="PF04397">
    <property type="entry name" value="LytTR"/>
    <property type="match status" value="1"/>
</dbReference>
<dbReference type="Proteomes" id="UP000030832">
    <property type="component" value="Unassembled WGS sequence"/>
</dbReference>
<dbReference type="STRING" id="333138.LQ50_03035"/>
<evidence type="ECO:0000256" key="2">
    <source>
        <dbReference type="ARBA" id="ARBA00023015"/>
    </source>
</evidence>
<evidence type="ECO:0000256" key="4">
    <source>
        <dbReference type="ARBA" id="ARBA00023163"/>
    </source>
</evidence>
<dbReference type="EMBL" id="JRJU01000002">
    <property type="protein sequence ID" value="KHF41690.1"/>
    <property type="molecule type" value="Genomic_DNA"/>
</dbReference>
<dbReference type="Gene3D" id="2.40.50.1020">
    <property type="entry name" value="LytTr DNA-binding domain"/>
    <property type="match status" value="1"/>
</dbReference>
<protein>
    <submittedName>
        <fullName evidence="6">Response regulator, LytTR family protein</fullName>
    </submittedName>
</protein>
<organism evidence="6 7">
    <name type="scientific">Halalkalibacter okhensis</name>
    <dbReference type="NCBI Taxonomy" id="333138"/>
    <lineage>
        <taxon>Bacteria</taxon>
        <taxon>Bacillati</taxon>
        <taxon>Bacillota</taxon>
        <taxon>Bacilli</taxon>
        <taxon>Bacillales</taxon>
        <taxon>Bacillaceae</taxon>
        <taxon>Halalkalibacter</taxon>
    </lineage>
</organism>
<dbReference type="PANTHER" id="PTHR37299:SF2">
    <property type="entry name" value="HTH LYTTR-TYPE DOMAIN-CONTAINING PROTEIN"/>
    <property type="match status" value="1"/>
</dbReference>
<keyword evidence="4" id="KW-0804">Transcription</keyword>
<comment type="caution">
    <text evidence="6">The sequence shown here is derived from an EMBL/GenBank/DDBJ whole genome shotgun (WGS) entry which is preliminary data.</text>
</comment>
<evidence type="ECO:0000313" key="7">
    <source>
        <dbReference type="Proteomes" id="UP000030832"/>
    </source>
</evidence>
<evidence type="ECO:0000259" key="5">
    <source>
        <dbReference type="PROSITE" id="PS50930"/>
    </source>
</evidence>
<keyword evidence="3" id="KW-0238">DNA-binding</keyword>
<dbReference type="PANTHER" id="PTHR37299">
    <property type="entry name" value="TRANSCRIPTIONAL REGULATOR-RELATED"/>
    <property type="match status" value="1"/>
</dbReference>
<accession>A0A0B0IK43</accession>
<dbReference type="InterPro" id="IPR007492">
    <property type="entry name" value="LytTR_DNA-bd_dom"/>
</dbReference>
<dbReference type="SMART" id="SM00850">
    <property type="entry name" value="LytTR"/>
    <property type="match status" value="1"/>
</dbReference>
<keyword evidence="7" id="KW-1185">Reference proteome</keyword>
<keyword evidence="2" id="KW-0805">Transcription regulation</keyword>
<dbReference type="OrthoDB" id="9808614at2"/>
<dbReference type="PROSITE" id="PS50930">
    <property type="entry name" value="HTH_LYTTR"/>
    <property type="match status" value="1"/>
</dbReference>
<sequence length="149" mass="17312">MKLNVDIDDKYDGVYVTIQAKEWTKEIEELVSKLQQPASKRIIGVEEEKSILLSPEEIDYIYAYNRKVFAVIHKQAVEVNMKLYELEELLKGHGFTRFSKSVIGNLNQIHRFELSFNGNLCVYFLSGSKEYVSRKYVQDIKKSLILGVE</sequence>
<keyword evidence="1" id="KW-0963">Cytoplasm</keyword>
<evidence type="ECO:0000313" key="6">
    <source>
        <dbReference type="EMBL" id="KHF41690.1"/>
    </source>
</evidence>
<dbReference type="InterPro" id="IPR046947">
    <property type="entry name" value="LytR-like"/>
</dbReference>
<feature type="domain" description="HTH LytTR-type" evidence="5">
    <location>
        <begin position="42"/>
        <end position="146"/>
    </location>
</feature>